<dbReference type="SMART" id="SM00506">
    <property type="entry name" value="A1pp"/>
    <property type="match status" value="1"/>
</dbReference>
<dbReference type="OrthoDB" id="6194521at2"/>
<sequence>MKTKISENTLELVTGDITEQTTEAIVNAANGSLLGGGGVDGAIHRAAGRALLDECKKVRAETLSGEELRAGEAVITKGHDLPAEWVIHTVGPVWTGGSDKEEEKLANCYRNALKLAMENNVKSISFPSISTGVYRFPIEQAAVIALQTVVDFLEEHPFGYAAFILFSDHDYRIYEAAMNRILQEENR</sequence>
<comment type="caution">
    <text evidence="2">The sequence shown here is derived from an EMBL/GenBank/DDBJ whole genome shotgun (WGS) entry which is preliminary data.</text>
</comment>
<accession>A0A1E7DK06</accession>
<dbReference type="STRING" id="1714016.BA724_13275"/>
<gene>
    <name evidence="2" type="ORF">BA724_13275</name>
</gene>
<dbReference type="Proteomes" id="UP000095658">
    <property type="component" value="Unassembled WGS sequence"/>
</dbReference>
<evidence type="ECO:0000313" key="3">
    <source>
        <dbReference type="Proteomes" id="UP000095658"/>
    </source>
</evidence>
<dbReference type="Gene3D" id="3.40.220.10">
    <property type="entry name" value="Leucine Aminopeptidase, subunit E, domain 1"/>
    <property type="match status" value="1"/>
</dbReference>
<dbReference type="Pfam" id="PF01661">
    <property type="entry name" value="Macro"/>
    <property type="match status" value="1"/>
</dbReference>
<feature type="domain" description="Macro" evidence="1">
    <location>
        <begin position="1"/>
        <end position="182"/>
    </location>
</feature>
<dbReference type="InterPro" id="IPR002589">
    <property type="entry name" value="Macro_dom"/>
</dbReference>
<dbReference type="AlphaFoldDB" id="A0A1E7DK06"/>
<dbReference type="EMBL" id="MAMP01000025">
    <property type="protein sequence ID" value="OES43393.1"/>
    <property type="molecule type" value="Genomic_DNA"/>
</dbReference>
<dbReference type="InterPro" id="IPR043472">
    <property type="entry name" value="Macro_dom-like"/>
</dbReference>
<evidence type="ECO:0000313" key="2">
    <source>
        <dbReference type="EMBL" id="OES43393.1"/>
    </source>
</evidence>
<dbReference type="PANTHER" id="PTHR11106:SF27">
    <property type="entry name" value="MACRO DOMAIN-CONTAINING PROTEIN"/>
    <property type="match status" value="1"/>
</dbReference>
<dbReference type="RefSeq" id="WP_069939831.1">
    <property type="nucleotide sequence ID" value="NZ_MAMP01000025.1"/>
</dbReference>
<protein>
    <submittedName>
        <fullName evidence="2">RNase III inhibitor</fullName>
    </submittedName>
</protein>
<dbReference type="PANTHER" id="PTHR11106">
    <property type="entry name" value="GANGLIOSIDE INDUCED DIFFERENTIATION ASSOCIATED PROTEIN 2-RELATED"/>
    <property type="match status" value="1"/>
</dbReference>
<dbReference type="CDD" id="cd02908">
    <property type="entry name" value="Macro_OAADPr_deacetylase"/>
    <property type="match status" value="1"/>
</dbReference>
<reference evidence="2 3" key="1">
    <citation type="submission" date="2016-06" db="EMBL/GenBank/DDBJ databases">
        <title>Domibacillus iocasae genome sequencing.</title>
        <authorList>
            <person name="Verma A."/>
            <person name="Pal Y."/>
            <person name="Ojha A.K."/>
            <person name="Krishnamurthi S."/>
        </authorList>
    </citation>
    <scope>NUCLEOTIDE SEQUENCE [LARGE SCALE GENOMIC DNA]</scope>
    <source>
        <strain evidence="2 3">DSM 29979</strain>
    </source>
</reference>
<organism evidence="2 3">
    <name type="scientific">Domibacillus iocasae</name>
    <dbReference type="NCBI Taxonomy" id="1714016"/>
    <lineage>
        <taxon>Bacteria</taxon>
        <taxon>Bacillati</taxon>
        <taxon>Bacillota</taxon>
        <taxon>Bacilli</taxon>
        <taxon>Bacillales</taxon>
        <taxon>Bacillaceae</taxon>
        <taxon>Domibacillus</taxon>
    </lineage>
</organism>
<dbReference type="PROSITE" id="PS51154">
    <property type="entry name" value="MACRO"/>
    <property type="match status" value="1"/>
</dbReference>
<evidence type="ECO:0000259" key="1">
    <source>
        <dbReference type="PROSITE" id="PS51154"/>
    </source>
</evidence>
<keyword evidence="3" id="KW-1185">Reference proteome</keyword>
<dbReference type="NCBIfam" id="NF001664">
    <property type="entry name" value="PRK00431.1-6"/>
    <property type="match status" value="1"/>
</dbReference>
<proteinExistence type="predicted"/>
<name>A0A1E7DK06_9BACI</name>
<dbReference type="SUPFAM" id="SSF52949">
    <property type="entry name" value="Macro domain-like"/>
    <property type="match status" value="1"/>
</dbReference>